<dbReference type="Pfam" id="PF01730">
    <property type="entry name" value="UreF"/>
    <property type="match status" value="1"/>
</dbReference>
<evidence type="ECO:0000256" key="1">
    <source>
        <dbReference type="ARBA" id="ARBA00022988"/>
    </source>
</evidence>
<dbReference type="EMBL" id="LR027520">
    <property type="protein sequence ID" value="VCU54619.1"/>
    <property type="molecule type" value="Genomic_DNA"/>
</dbReference>
<evidence type="ECO:0000313" key="4">
    <source>
        <dbReference type="EMBL" id="VCU54619.1"/>
    </source>
</evidence>
<sequence>MGGTLSLLRLQQILDSQFPIGAFAHSWGLEAYAQEGNLSQRALYDLLYASLTQGSVGLEGAACALAHSRAESPGGLLELARQFVAWTPIAGPRETSLRLGGRLLRILSRLYGLAWPSSVPPHQPLVTGWALAQLGLPLSLALPLYLQSSLMALLAAAIRSMALSPEAAQEILTQLQPHIATKAMAILKDPDAHFYTATPGWDFWAAVQPHLETRLFLS</sequence>
<dbReference type="PANTHER" id="PTHR33620:SF1">
    <property type="entry name" value="UREASE ACCESSORY PROTEIN F"/>
    <property type="match status" value="1"/>
</dbReference>
<dbReference type="HAMAP" id="MF_01385">
    <property type="entry name" value="UreF"/>
    <property type="match status" value="1"/>
</dbReference>
<evidence type="ECO:0000256" key="2">
    <source>
        <dbReference type="ARBA" id="ARBA00023186"/>
    </source>
</evidence>
<dbReference type="RefSeq" id="WP_124105567.1">
    <property type="nucleotide sequence ID" value="NZ_LR027520.1"/>
</dbReference>
<dbReference type="InterPro" id="IPR038277">
    <property type="entry name" value="UreF_sf"/>
</dbReference>
<comment type="subunit">
    <text evidence="3">UreD, UreF and UreG form a complex that acts as a GTP-hydrolysis-dependent molecular chaperone, activating the urease apoprotein by helping to assemble the nickel containing metallocenter of UreC. The UreE protein probably delivers the nickel.</text>
</comment>
<dbReference type="GeneID" id="39457868"/>
<geneLocation type="plasmid" evidence="4 5">
    <name>4</name>
</geneLocation>
<gene>
    <name evidence="3 4" type="primary">ureF</name>
    <name evidence="4" type="ORF">TTHNP4_00027</name>
</gene>
<name>A0A3P4AVI8_THETH</name>
<comment type="similarity">
    <text evidence="3">Belongs to the UreF family.</text>
</comment>
<comment type="subcellular location">
    <subcellularLocation>
        <location evidence="3">Cytoplasm</location>
    </subcellularLocation>
</comment>
<comment type="function">
    <text evidence="3">Required for maturation of urease via the functional incorporation of the urease nickel metallocenter.</text>
</comment>
<reference evidence="4 5" key="1">
    <citation type="submission" date="2018-10" db="EMBL/GenBank/DDBJ databases">
        <authorList>
            <person name="Peiro R."/>
            <person name="Begona"/>
            <person name="Cbmso G."/>
            <person name="Lopez M."/>
            <person name="Gonzalez S."/>
            <person name="Sacristan E."/>
            <person name="Castillo E."/>
        </authorList>
    </citation>
    <scope>NUCLEOTIDE SEQUENCE [LARGE SCALE GENOMIC DNA]</scope>
    <source>
        <strain evidence="4">TTHNAR1</strain>
        <plasmid evidence="5">4</plasmid>
    </source>
</reference>
<evidence type="ECO:0000313" key="5">
    <source>
        <dbReference type="Proteomes" id="UP000279841"/>
    </source>
</evidence>
<dbReference type="AlphaFoldDB" id="A0A3P4AVI8"/>
<protein>
    <recommendedName>
        <fullName evidence="3">Urease accessory protein UreF</fullName>
    </recommendedName>
</protein>
<accession>A0A3P4AVI8</accession>
<dbReference type="GO" id="GO:0016151">
    <property type="term" value="F:nickel cation binding"/>
    <property type="evidence" value="ECO:0007669"/>
    <property type="project" value="UniProtKB-UniRule"/>
</dbReference>
<dbReference type="PANTHER" id="PTHR33620">
    <property type="entry name" value="UREASE ACCESSORY PROTEIN F"/>
    <property type="match status" value="1"/>
</dbReference>
<keyword evidence="1 3" id="KW-0996">Nickel insertion</keyword>
<proteinExistence type="inferred from homology"/>
<organism evidence="4 5">
    <name type="scientific">Thermus thermophilus</name>
    <dbReference type="NCBI Taxonomy" id="274"/>
    <lineage>
        <taxon>Bacteria</taxon>
        <taxon>Thermotogati</taxon>
        <taxon>Deinococcota</taxon>
        <taxon>Deinococci</taxon>
        <taxon>Thermales</taxon>
        <taxon>Thermaceae</taxon>
        <taxon>Thermus</taxon>
    </lineage>
</organism>
<dbReference type="PIRSF" id="PIRSF009467">
    <property type="entry name" value="Ureas_acces_UreF"/>
    <property type="match status" value="1"/>
</dbReference>
<dbReference type="Gene3D" id="1.10.4190.10">
    <property type="entry name" value="Urease accessory protein UreF"/>
    <property type="match status" value="1"/>
</dbReference>
<dbReference type="GO" id="GO:0005737">
    <property type="term" value="C:cytoplasm"/>
    <property type="evidence" value="ECO:0007669"/>
    <property type="project" value="UniProtKB-SubCell"/>
</dbReference>
<dbReference type="InterPro" id="IPR002639">
    <property type="entry name" value="UreF"/>
</dbReference>
<dbReference type="Proteomes" id="UP000279841">
    <property type="component" value="Plasmid 4"/>
</dbReference>
<evidence type="ECO:0000256" key="3">
    <source>
        <dbReference type="HAMAP-Rule" id="MF_01385"/>
    </source>
</evidence>
<keyword evidence="2 3" id="KW-0143">Chaperone</keyword>
<keyword evidence="4" id="KW-0614">Plasmid</keyword>
<keyword evidence="3" id="KW-0963">Cytoplasm</keyword>